<dbReference type="SUPFAM" id="SSF51905">
    <property type="entry name" value="FAD/NAD(P)-binding domain"/>
    <property type="match status" value="1"/>
</dbReference>
<dbReference type="STRING" id="1121939.L861_15755"/>
<dbReference type="PATRIC" id="fig|1121939.11.peg.2325"/>
<accession>S2KNX4</accession>
<dbReference type="InterPro" id="IPR050816">
    <property type="entry name" value="Flavin-dep_Halogenase_NPB"/>
</dbReference>
<dbReference type="GO" id="GO:0004497">
    <property type="term" value="F:monooxygenase activity"/>
    <property type="evidence" value="ECO:0007669"/>
    <property type="project" value="InterPro"/>
</dbReference>
<protein>
    <recommendedName>
        <fullName evidence="3">FAD-binding domain-containing protein</fullName>
    </recommendedName>
</protein>
<dbReference type="PANTHER" id="PTHR43747:SF1">
    <property type="entry name" value="SLR1998 PROTEIN"/>
    <property type="match status" value="1"/>
</dbReference>
<dbReference type="Proteomes" id="UP000014463">
    <property type="component" value="Unassembled WGS sequence"/>
</dbReference>
<dbReference type="EMBL" id="ASTJ01000026">
    <property type="protein sequence ID" value="EPC02163.1"/>
    <property type="molecule type" value="Genomic_DNA"/>
</dbReference>
<gene>
    <name evidence="1" type="ORF">L861_15755</name>
</gene>
<sequence length="389" mass="43340">MRALYLDLSHRMATDLDLVILGAGPAGCATALAAIAAGVERVAILDSPARQAFRIGESAAPDVVAKLRLLGISDDLEARGHRPYYTNLSLWAGERRFDDFLHRSTGNGWHLDRERFDEDLRQASCERGAQLLTPAVLESLRWDRGEWQLQITYQGKPHLLSCRYLVDASGRRASLCRRLEIERKRLDDLVAVACKWPNAGKLEGITLVESVADGWWYATRLPDGSALLALMSDAAVVRRKRLRNPETFYALWAQTEELQQWLQPPRHALSLTCFAAYSGFVTQAAGPGWIAVGDALAAFDPLTSSGISNALGDGLAAAPVITDWLHNNGLQAAERYALRANRGINRFLREWQGQYNLERRWPDHPFWAHRRGVMPPVFTSPRLSALSPP</sequence>
<dbReference type="PRINTS" id="PR00420">
    <property type="entry name" value="RNGMNOXGNASE"/>
</dbReference>
<evidence type="ECO:0000313" key="2">
    <source>
        <dbReference type="Proteomes" id="UP000014463"/>
    </source>
</evidence>
<dbReference type="PANTHER" id="PTHR43747">
    <property type="entry name" value="FAD-BINDING PROTEIN"/>
    <property type="match status" value="1"/>
</dbReference>
<evidence type="ECO:0008006" key="3">
    <source>
        <dbReference type="Google" id="ProtNLM"/>
    </source>
</evidence>
<dbReference type="eggNOG" id="COG0644">
    <property type="taxonomic scope" value="Bacteria"/>
</dbReference>
<dbReference type="AlphaFoldDB" id="S2KNX4"/>
<dbReference type="Gene3D" id="3.50.50.60">
    <property type="entry name" value="FAD/NAD(P)-binding domain"/>
    <property type="match status" value="1"/>
</dbReference>
<dbReference type="Pfam" id="PF04820">
    <property type="entry name" value="Trp_halogenase"/>
    <property type="match status" value="1"/>
</dbReference>
<name>S2KNX4_LITA3</name>
<keyword evidence="2" id="KW-1185">Reference proteome</keyword>
<dbReference type="InterPro" id="IPR006905">
    <property type="entry name" value="Flavin_halogenase"/>
</dbReference>
<reference evidence="1 2" key="1">
    <citation type="journal article" date="2013" name="Genome Announc.">
        <title>Draft genome sequence of the moderately halophilic gammaproteobacterium Halomonas anticariensis FP35.</title>
        <authorList>
            <person name="Tahrioui A."/>
            <person name="Quesada E."/>
            <person name="Llamas I."/>
        </authorList>
    </citation>
    <scope>NUCLEOTIDE SEQUENCE [LARGE SCALE GENOMIC DNA]</scope>
    <source>
        <strain evidence="2">DSM 16096 / CECT 5854 / LMG 22089 / FP35</strain>
    </source>
</reference>
<comment type="caution">
    <text evidence="1">The sequence shown here is derived from an EMBL/GenBank/DDBJ whole genome shotgun (WGS) entry which is preliminary data.</text>
</comment>
<dbReference type="Gene3D" id="3.30.9.100">
    <property type="match status" value="1"/>
</dbReference>
<dbReference type="InterPro" id="IPR036188">
    <property type="entry name" value="FAD/NAD-bd_sf"/>
</dbReference>
<evidence type="ECO:0000313" key="1">
    <source>
        <dbReference type="EMBL" id="EPC02163.1"/>
    </source>
</evidence>
<proteinExistence type="predicted"/>
<organism evidence="1 2">
    <name type="scientific">Litchfieldella anticariensis (strain DSM 16096 / CECT 5854 / CIP 108499 / LMG 22089 / FP35)</name>
    <name type="common">Halomonas anticariensis</name>
    <dbReference type="NCBI Taxonomy" id="1121939"/>
    <lineage>
        <taxon>Bacteria</taxon>
        <taxon>Pseudomonadati</taxon>
        <taxon>Pseudomonadota</taxon>
        <taxon>Gammaproteobacteria</taxon>
        <taxon>Oceanospirillales</taxon>
        <taxon>Halomonadaceae</taxon>
        <taxon>Litchfieldella</taxon>
    </lineage>
</organism>